<protein>
    <recommendedName>
        <fullName evidence="3">Lipopolysaccharide biosynthesis protein</fullName>
    </recommendedName>
</protein>
<dbReference type="AlphaFoldDB" id="A0A7X2GYN5"/>
<gene>
    <name evidence="1" type="ORF">GJU80_07725</name>
</gene>
<proteinExistence type="predicted"/>
<evidence type="ECO:0008006" key="3">
    <source>
        <dbReference type="Google" id="ProtNLM"/>
    </source>
</evidence>
<name>A0A7X2GYN5_9NEIS</name>
<comment type="caution">
    <text evidence="1">The sequence shown here is derived from an EMBL/GenBank/DDBJ whole genome shotgun (WGS) entry which is preliminary data.</text>
</comment>
<evidence type="ECO:0000313" key="2">
    <source>
        <dbReference type="Proteomes" id="UP000486297"/>
    </source>
</evidence>
<evidence type="ECO:0000313" key="1">
    <source>
        <dbReference type="EMBL" id="MRN38368.1"/>
    </source>
</evidence>
<reference evidence="1" key="1">
    <citation type="journal article" name="Emerg. Infect. Dis.">
        <title>Two cases of a newly characterized neisseria species.</title>
        <authorList>
            <person name="Mustapha M."/>
            <person name="Lemos A.P.S."/>
            <person name="Harrison L.H."/>
            <person name="Vantyne D."/>
            <person name="Sacchi C.T."/>
        </authorList>
    </citation>
    <scope>NUCLEOTIDE SEQUENCE</scope>
    <source>
        <strain evidence="1">N.95.16</strain>
    </source>
</reference>
<organism evidence="1 2">
    <name type="scientific">Neisseria brasiliensis</name>
    <dbReference type="NCBI Taxonomy" id="2666100"/>
    <lineage>
        <taxon>Bacteria</taxon>
        <taxon>Pseudomonadati</taxon>
        <taxon>Pseudomonadota</taxon>
        <taxon>Betaproteobacteria</taxon>
        <taxon>Neisseriales</taxon>
        <taxon>Neisseriaceae</taxon>
        <taxon>Neisseria</taxon>
    </lineage>
</organism>
<dbReference type="Proteomes" id="UP000486297">
    <property type="component" value="Unassembled WGS sequence"/>
</dbReference>
<sequence length="340" mass="40298">MSPQQSSQPTVILAVPYLYGLDQCIEKNLRHLGYDVINLCYDERDSYYPNLLSRICAFYHKTIARDNDYKKQLKFSRYQQEIQKKLSSLNGRKADYALCIRANIYPKSLIAQIRSHSKICVNYQWDGIDRFPDILQYLEYFDHFFVFDQQDIQRYPQHHFQAASNFYFDFPMPEKQQQANGLYFLGGYDVTREHDTKAFITEAHHLNLPLDFYIYSKDDRAKNAFGADGVHYLDRNTILSFEENLNKVYHCKAVVDFVTTAHQGLSFRTFDALGMKKKLITTNTEVKKYNFYHPDNIFIWSENNSDDLKDFLQRPYHPIAPEVSQQYAFSNWIKRILHIE</sequence>
<dbReference type="EMBL" id="WJXO01000001">
    <property type="protein sequence ID" value="MRN38368.1"/>
    <property type="molecule type" value="Genomic_DNA"/>
</dbReference>
<keyword evidence="2" id="KW-1185">Reference proteome</keyword>
<accession>A0A7X2GYN5</accession>